<evidence type="ECO:0000313" key="2">
    <source>
        <dbReference type="EMBL" id="WPG98482.1"/>
    </source>
</evidence>
<feature type="compositionally biased region" description="Polar residues" evidence="1">
    <location>
        <begin position="13"/>
        <end position="29"/>
    </location>
</feature>
<proteinExistence type="predicted"/>
<organism evidence="2 3">
    <name type="scientific">Acrodontium crateriforme</name>
    <dbReference type="NCBI Taxonomy" id="150365"/>
    <lineage>
        <taxon>Eukaryota</taxon>
        <taxon>Fungi</taxon>
        <taxon>Dikarya</taxon>
        <taxon>Ascomycota</taxon>
        <taxon>Pezizomycotina</taxon>
        <taxon>Dothideomycetes</taxon>
        <taxon>Dothideomycetidae</taxon>
        <taxon>Mycosphaerellales</taxon>
        <taxon>Teratosphaeriaceae</taxon>
        <taxon>Acrodontium</taxon>
    </lineage>
</organism>
<accession>A0AAQ3R9Y4</accession>
<feature type="compositionally biased region" description="Low complexity" evidence="1">
    <location>
        <begin position="36"/>
        <end position="49"/>
    </location>
</feature>
<evidence type="ECO:0000256" key="1">
    <source>
        <dbReference type="SAM" id="MobiDB-lite"/>
    </source>
</evidence>
<sequence>MSDGRGTHHGSSSRKPQLVIVNQTGITSDASRRIVRAQAARASAAQSRVTRQRNREEREGTTTSGRAQSPTTSEPVTTPPPQFPATSQPWREAGSAFDLSQRPLVSWLTSLLNLNVNSVLDGTAIFSSPKLAVGAVTSTLGAVGSLPFGLAPGLFQQATGSDNAGLKLPVRLPRGFTGLQKRIEISPTMLDVLGRTACIDFDSAGLELRLHKLLFDIVITSAGTALSPVPSLGHPIQGHLRVACTCLTIFQGQRANDAIFASDIKYKHGLDAAWSEVTLLDQTPLIDMKSAEASLWAMFIITVTTGATAQFFSDQIIHLFRDLKLTMWEQVRSVLLAFIYPASFLDEPCKSFYQTICSGMLLSPT</sequence>
<gene>
    <name evidence="2" type="ORF">R9X50_00127300</name>
</gene>
<protein>
    <submittedName>
        <fullName evidence="2">Uncharacterized protein</fullName>
    </submittedName>
</protein>
<evidence type="ECO:0000313" key="3">
    <source>
        <dbReference type="Proteomes" id="UP001303373"/>
    </source>
</evidence>
<dbReference type="Proteomes" id="UP001303373">
    <property type="component" value="Chromosome 2"/>
</dbReference>
<reference evidence="2 3" key="1">
    <citation type="submission" date="2023-11" db="EMBL/GenBank/DDBJ databases">
        <title>An acidophilic fungus is an integral part of prey digestion in a carnivorous sundew plant.</title>
        <authorList>
            <person name="Tsai I.J."/>
        </authorList>
    </citation>
    <scope>NUCLEOTIDE SEQUENCE [LARGE SCALE GENOMIC DNA]</scope>
    <source>
        <strain evidence="2">169a</strain>
    </source>
</reference>
<keyword evidence="3" id="KW-1185">Reference proteome</keyword>
<name>A0AAQ3R9Y4_9PEZI</name>
<dbReference type="AlphaFoldDB" id="A0AAQ3R9Y4"/>
<feature type="region of interest" description="Disordered" evidence="1">
    <location>
        <begin position="1"/>
        <end position="93"/>
    </location>
</feature>
<dbReference type="EMBL" id="CP138581">
    <property type="protein sequence ID" value="WPG98482.1"/>
    <property type="molecule type" value="Genomic_DNA"/>
</dbReference>